<dbReference type="InterPro" id="IPR002937">
    <property type="entry name" value="Amino_oxidase"/>
</dbReference>
<dbReference type="Proteomes" id="UP001428341">
    <property type="component" value="Unassembled WGS sequence"/>
</dbReference>
<dbReference type="GO" id="GO:0016120">
    <property type="term" value="P:carotene biosynthetic process"/>
    <property type="evidence" value="ECO:0007669"/>
    <property type="project" value="TreeGrafter"/>
</dbReference>
<feature type="domain" description="Amine oxidase" evidence="1">
    <location>
        <begin position="191"/>
        <end position="239"/>
    </location>
</feature>
<dbReference type="InterPro" id="IPR036188">
    <property type="entry name" value="FAD/NAD-bd_sf"/>
</dbReference>
<evidence type="ECO:0000313" key="3">
    <source>
        <dbReference type="Proteomes" id="UP001428341"/>
    </source>
</evidence>
<name>A0AAP0MKM7_9ROSI</name>
<dbReference type="PANTHER" id="PTHR42923:SF41">
    <property type="entry name" value="ZETA-CAROTENE DESATURASE, CHLOROPLASTIC_CHROMOPLASTIC"/>
    <property type="match status" value="1"/>
</dbReference>
<sequence length="275" mass="30526">MWDPVAFALGFIDCDNISARCMLTIFALFATKTEASLLLMLKGSPDVYLSGPIRKYITDKGGRFHLRRGCREILYDKSANREKFVKALATSKATDKKVVQADAYVAVQLRYNGWVTELQDLEQSRQLRQAVGLDNLSYTADADLSCFADLALTSPEDYYREGQGSLLQCVLTPGDPYMPLPNDEIIRRAAKQGPGKDPFRPDQKIPVKNFFLASSYTKQDYIDSMEGATLSGRQASGCICNAGEELVALRKQFAAFESLEQMEAPTTANDELSLV</sequence>
<accession>A0AAP0MKM7</accession>
<dbReference type="InterPro" id="IPR050464">
    <property type="entry name" value="Zeta_carotene_desat/Oxidored"/>
</dbReference>
<dbReference type="GO" id="GO:0016719">
    <property type="term" value="F:9,9'-di-cis-zeta-carotene desaturase activity"/>
    <property type="evidence" value="ECO:0007669"/>
    <property type="project" value="TreeGrafter"/>
</dbReference>
<dbReference type="Pfam" id="PF01593">
    <property type="entry name" value="Amino_oxidase"/>
    <property type="match status" value="1"/>
</dbReference>
<proteinExistence type="predicted"/>
<evidence type="ECO:0000313" key="2">
    <source>
        <dbReference type="EMBL" id="KAK9215246.1"/>
    </source>
</evidence>
<reference evidence="2 3" key="1">
    <citation type="submission" date="2024-05" db="EMBL/GenBank/DDBJ databases">
        <title>Haplotype-resolved chromosome-level genome assembly of Huyou (Citrus changshanensis).</title>
        <authorList>
            <person name="Miao C."/>
            <person name="Chen W."/>
            <person name="Wu Y."/>
            <person name="Wang L."/>
            <person name="Zhao S."/>
            <person name="Grierson D."/>
            <person name="Xu C."/>
            <person name="Chen K."/>
        </authorList>
    </citation>
    <scope>NUCLEOTIDE SEQUENCE [LARGE SCALE GENOMIC DNA]</scope>
    <source>
        <strain evidence="2">01-14</strain>
        <tissue evidence="2">Leaf</tissue>
    </source>
</reference>
<evidence type="ECO:0000259" key="1">
    <source>
        <dbReference type="Pfam" id="PF01593"/>
    </source>
</evidence>
<keyword evidence="3" id="KW-1185">Reference proteome</keyword>
<protein>
    <recommendedName>
        <fullName evidence="1">Amine oxidase domain-containing protein</fullName>
    </recommendedName>
</protein>
<comment type="caution">
    <text evidence="2">The sequence shown here is derived from an EMBL/GenBank/DDBJ whole genome shotgun (WGS) entry which is preliminary data.</text>
</comment>
<dbReference type="AlphaFoldDB" id="A0AAP0MKM7"/>
<dbReference type="EMBL" id="JBCGBO010000003">
    <property type="protein sequence ID" value="KAK9215246.1"/>
    <property type="molecule type" value="Genomic_DNA"/>
</dbReference>
<gene>
    <name evidence="2" type="ORF">WN944_007250</name>
</gene>
<dbReference type="PANTHER" id="PTHR42923">
    <property type="entry name" value="PROTOPORPHYRINOGEN OXIDASE"/>
    <property type="match status" value="1"/>
</dbReference>
<dbReference type="GO" id="GO:0009507">
    <property type="term" value="C:chloroplast"/>
    <property type="evidence" value="ECO:0007669"/>
    <property type="project" value="TreeGrafter"/>
</dbReference>
<organism evidence="2 3">
    <name type="scientific">Citrus x changshan-huyou</name>
    <dbReference type="NCBI Taxonomy" id="2935761"/>
    <lineage>
        <taxon>Eukaryota</taxon>
        <taxon>Viridiplantae</taxon>
        <taxon>Streptophyta</taxon>
        <taxon>Embryophyta</taxon>
        <taxon>Tracheophyta</taxon>
        <taxon>Spermatophyta</taxon>
        <taxon>Magnoliopsida</taxon>
        <taxon>eudicotyledons</taxon>
        <taxon>Gunneridae</taxon>
        <taxon>Pentapetalae</taxon>
        <taxon>rosids</taxon>
        <taxon>malvids</taxon>
        <taxon>Sapindales</taxon>
        <taxon>Rutaceae</taxon>
        <taxon>Aurantioideae</taxon>
        <taxon>Citrus</taxon>
    </lineage>
</organism>
<dbReference type="SUPFAM" id="SSF51905">
    <property type="entry name" value="FAD/NAD(P)-binding domain"/>
    <property type="match status" value="1"/>
</dbReference>